<organism evidence="1 2">
    <name type="scientific">Lolium multiflorum</name>
    <name type="common">Italian ryegrass</name>
    <name type="synonym">Lolium perenne subsp. multiflorum</name>
    <dbReference type="NCBI Taxonomy" id="4521"/>
    <lineage>
        <taxon>Eukaryota</taxon>
        <taxon>Viridiplantae</taxon>
        <taxon>Streptophyta</taxon>
        <taxon>Embryophyta</taxon>
        <taxon>Tracheophyta</taxon>
        <taxon>Spermatophyta</taxon>
        <taxon>Magnoliopsida</taxon>
        <taxon>Liliopsida</taxon>
        <taxon>Poales</taxon>
        <taxon>Poaceae</taxon>
        <taxon>BOP clade</taxon>
        <taxon>Pooideae</taxon>
        <taxon>Poodae</taxon>
        <taxon>Poeae</taxon>
        <taxon>Poeae Chloroplast Group 2 (Poeae type)</taxon>
        <taxon>Loliodinae</taxon>
        <taxon>Loliinae</taxon>
        <taxon>Lolium</taxon>
    </lineage>
</organism>
<dbReference type="Gene3D" id="3.90.110.10">
    <property type="entry name" value="Lactate dehydrogenase/glycoside hydrolase, family 4, C-terminal"/>
    <property type="match status" value="1"/>
</dbReference>
<proteinExistence type="predicted"/>
<reference evidence="1" key="1">
    <citation type="submission" date="2023-07" db="EMBL/GenBank/DDBJ databases">
        <title>A chromosome-level genome assembly of Lolium multiflorum.</title>
        <authorList>
            <person name="Chen Y."/>
            <person name="Copetti D."/>
            <person name="Kolliker R."/>
            <person name="Studer B."/>
        </authorList>
    </citation>
    <scope>NUCLEOTIDE SEQUENCE</scope>
    <source>
        <strain evidence="1">02402/16</strain>
        <tissue evidence="1">Leaf</tissue>
    </source>
</reference>
<gene>
    <name evidence="1" type="ORF">QYE76_043789</name>
</gene>
<keyword evidence="2" id="KW-1185">Reference proteome</keyword>
<accession>A0AAD8TI08</accession>
<dbReference type="EMBL" id="JAUUTY010000002">
    <property type="protein sequence ID" value="KAK1682941.1"/>
    <property type="molecule type" value="Genomic_DNA"/>
</dbReference>
<sequence length="170" mass="18286">MLSPLAARRPAEGNHAYGQIPENVDEKSRPVRMPIDVAEVLGVDPREVSVPVVGDHAGITIFPLMSQLLSEPCAPAMSSGGSHSLRYMGDRGDRLTPACSDGHKKNWNECLCSDTTLQSYGYSYTGHPSIYLTEVIHSGGKDLEGPYELLLLVMLGSEVIGKIFLVSTSG</sequence>
<name>A0AAD8TI08_LOLMU</name>
<dbReference type="GO" id="GO:0016616">
    <property type="term" value="F:oxidoreductase activity, acting on the CH-OH group of donors, NAD or NADP as acceptor"/>
    <property type="evidence" value="ECO:0007669"/>
    <property type="project" value="InterPro"/>
</dbReference>
<protein>
    <submittedName>
        <fullName evidence="1">Uncharacterized protein</fullName>
    </submittedName>
</protein>
<dbReference type="InterPro" id="IPR015955">
    <property type="entry name" value="Lactate_DH/Glyco_Ohase_4_C"/>
</dbReference>
<dbReference type="SUPFAM" id="SSF56327">
    <property type="entry name" value="LDH C-terminal domain-like"/>
    <property type="match status" value="1"/>
</dbReference>
<evidence type="ECO:0000313" key="2">
    <source>
        <dbReference type="Proteomes" id="UP001231189"/>
    </source>
</evidence>
<dbReference type="Proteomes" id="UP001231189">
    <property type="component" value="Unassembled WGS sequence"/>
</dbReference>
<comment type="caution">
    <text evidence="1">The sequence shown here is derived from an EMBL/GenBank/DDBJ whole genome shotgun (WGS) entry which is preliminary data.</text>
</comment>
<dbReference type="AlphaFoldDB" id="A0AAD8TI08"/>
<evidence type="ECO:0000313" key="1">
    <source>
        <dbReference type="EMBL" id="KAK1682941.1"/>
    </source>
</evidence>